<reference evidence="3" key="1">
    <citation type="journal article" date="2019" name="Int. J. Syst. Evol. Microbiol.">
        <title>The Global Catalogue of Microorganisms (GCM) 10K type strain sequencing project: providing services to taxonomists for standard genome sequencing and annotation.</title>
        <authorList>
            <consortium name="The Broad Institute Genomics Platform"/>
            <consortium name="The Broad Institute Genome Sequencing Center for Infectious Disease"/>
            <person name="Wu L."/>
            <person name="Ma J."/>
        </authorList>
    </citation>
    <scope>NUCLEOTIDE SEQUENCE [LARGE SCALE GENOMIC DNA]</scope>
    <source>
        <strain evidence="3">KCTC 42644</strain>
    </source>
</reference>
<sequence length="229" mass="23942">MRSAAFVLAAALLATPVLADEAGESPVAVTRSLSVPLSADGKLVIDETWGELEVVAWDKAEVAVEFDARSSKTYPAEKLAKATEKLQRFGVEAEAVSAGEVRVTGLNPSASLGSPFGGKSGVQTHYKLRVPRGATLVVRHGVGSVDVKGFTGDVDVGGGTGEVNLDLGLGLESAVEASTRVGDIQLPAVLREVGDSKRRVLVGESYSYRPTTAERRVVARLSVGSIELR</sequence>
<protein>
    <recommendedName>
        <fullName evidence="4">DUF2807 domain-containing protein</fullName>
    </recommendedName>
</protein>
<organism evidence="2 3">
    <name type="scientific">Sphingoaurantiacus capsulatus</name>
    <dbReference type="NCBI Taxonomy" id="1771310"/>
    <lineage>
        <taxon>Bacteria</taxon>
        <taxon>Pseudomonadati</taxon>
        <taxon>Pseudomonadota</taxon>
        <taxon>Alphaproteobacteria</taxon>
        <taxon>Sphingomonadales</taxon>
        <taxon>Sphingosinicellaceae</taxon>
        <taxon>Sphingoaurantiacus</taxon>
    </lineage>
</organism>
<evidence type="ECO:0000313" key="3">
    <source>
        <dbReference type="Proteomes" id="UP001595615"/>
    </source>
</evidence>
<comment type="caution">
    <text evidence="2">The sequence shown here is derived from an EMBL/GenBank/DDBJ whole genome shotgun (WGS) entry which is preliminary data.</text>
</comment>
<proteinExistence type="predicted"/>
<gene>
    <name evidence="2" type="ORF">ACFOMD_05855</name>
</gene>
<dbReference type="RefSeq" id="WP_380858281.1">
    <property type="nucleotide sequence ID" value="NZ_JBHRXV010000004.1"/>
</dbReference>
<keyword evidence="1" id="KW-0732">Signal</keyword>
<feature type="chain" id="PRO_5046280088" description="DUF2807 domain-containing protein" evidence="1">
    <location>
        <begin position="20"/>
        <end position="229"/>
    </location>
</feature>
<keyword evidence="3" id="KW-1185">Reference proteome</keyword>
<evidence type="ECO:0000256" key="1">
    <source>
        <dbReference type="SAM" id="SignalP"/>
    </source>
</evidence>
<feature type="signal peptide" evidence="1">
    <location>
        <begin position="1"/>
        <end position="19"/>
    </location>
</feature>
<accession>A0ABV7X9W8</accession>
<evidence type="ECO:0008006" key="4">
    <source>
        <dbReference type="Google" id="ProtNLM"/>
    </source>
</evidence>
<evidence type="ECO:0000313" key="2">
    <source>
        <dbReference type="EMBL" id="MFC3712082.1"/>
    </source>
</evidence>
<name>A0ABV7X9W8_9SPHN</name>
<dbReference type="EMBL" id="JBHRXV010000004">
    <property type="protein sequence ID" value="MFC3712082.1"/>
    <property type="molecule type" value="Genomic_DNA"/>
</dbReference>
<dbReference type="Proteomes" id="UP001595615">
    <property type="component" value="Unassembled WGS sequence"/>
</dbReference>